<proteinExistence type="predicted"/>
<evidence type="ECO:0000313" key="1">
    <source>
        <dbReference type="EMBL" id="GHP11604.1"/>
    </source>
</evidence>
<sequence>MAAPMAVARRRRCDGATPCVLVAFWGLGVRLGHVRGRGIGGGQVCAPCGVRARRARHAHAAAAHDGGSVIGDLTYGGRDTYGDTHMEDWRANEWKRLQAMGAARAGNGLLLTRGTWDFSTLTQKQYVLTGVLEFWNTTNRSELFVTECDATARVLGSAPLGGASARVDVLPMHADDDDYGVDAMERNDGYWVAYILKAGGMTRVRVTVTVDAGAEDGAPNLPDVLESCAVRIRYVSYGPKGRRECSQHVVLPLRGATNAGANYDGSTVIPVKTHLLCHLDEPVSTLVAYAKPFVRSPEDVVTIGESPLALMQGRYRHPETVVPGLVARASCRLFQPTSSLATACGMQSLVDAVGARRVAFATLGGIASRLVMVRGGFYRLAGRQARLVDDVTGTLAPYDQFICLGPTDVDDFVRLASEQLGCGVAVVDVNDLSHQKGTIHILASSQGVSSLDVNERLLSNPAGNGAQQTPIVVLRK</sequence>
<organism evidence="1 2">
    <name type="scientific">Pycnococcus provasolii</name>
    <dbReference type="NCBI Taxonomy" id="41880"/>
    <lineage>
        <taxon>Eukaryota</taxon>
        <taxon>Viridiplantae</taxon>
        <taxon>Chlorophyta</taxon>
        <taxon>Pseudoscourfieldiophyceae</taxon>
        <taxon>Pseudoscourfieldiales</taxon>
        <taxon>Pycnococcaceae</taxon>
        <taxon>Pycnococcus</taxon>
    </lineage>
</organism>
<dbReference type="SUPFAM" id="SSF144010">
    <property type="entry name" value="CofE-like"/>
    <property type="match status" value="1"/>
</dbReference>
<dbReference type="Proteomes" id="UP000660262">
    <property type="component" value="Unassembled WGS sequence"/>
</dbReference>
<keyword evidence="2" id="KW-1185">Reference proteome</keyword>
<dbReference type="OrthoDB" id="2016436at2759"/>
<dbReference type="AlphaFoldDB" id="A0A830HWQ9"/>
<evidence type="ECO:0000313" key="2">
    <source>
        <dbReference type="Proteomes" id="UP000660262"/>
    </source>
</evidence>
<accession>A0A830HWQ9</accession>
<dbReference type="EMBL" id="BNJQ01000035">
    <property type="protein sequence ID" value="GHP11604.1"/>
    <property type="molecule type" value="Genomic_DNA"/>
</dbReference>
<comment type="caution">
    <text evidence="1">The sequence shown here is derived from an EMBL/GenBank/DDBJ whole genome shotgun (WGS) entry which is preliminary data.</text>
</comment>
<name>A0A830HWQ9_9CHLO</name>
<gene>
    <name evidence="1" type="ORF">PPROV_001033200</name>
</gene>
<protein>
    <submittedName>
        <fullName evidence="1">Uncharacterized protein</fullName>
    </submittedName>
</protein>
<reference evidence="1" key="1">
    <citation type="submission" date="2020-10" db="EMBL/GenBank/DDBJ databases">
        <title>Unveiling of a novel bifunctional photoreceptor, Dualchrome1, isolated from a cosmopolitan green alga.</title>
        <authorList>
            <person name="Suzuki S."/>
            <person name="Kawachi M."/>
        </authorList>
    </citation>
    <scope>NUCLEOTIDE SEQUENCE</scope>
    <source>
        <strain evidence="1">NIES 2893</strain>
    </source>
</reference>